<accession>A0ABR8XLV0</accession>
<dbReference type="Proteomes" id="UP000600565">
    <property type="component" value="Unassembled WGS sequence"/>
</dbReference>
<gene>
    <name evidence="2" type="ORF">H9632_07495</name>
</gene>
<comment type="caution">
    <text evidence="2">The sequence shown here is derived from an EMBL/GenBank/DDBJ whole genome shotgun (WGS) entry which is preliminary data.</text>
</comment>
<dbReference type="GO" id="GO:0005524">
    <property type="term" value="F:ATP binding"/>
    <property type="evidence" value="ECO:0007669"/>
    <property type="project" value="UniProtKB-KW"/>
</dbReference>
<dbReference type="SUPFAM" id="SSF52540">
    <property type="entry name" value="P-loop containing nucleoside triphosphate hydrolases"/>
    <property type="match status" value="1"/>
</dbReference>
<dbReference type="InterPro" id="IPR027417">
    <property type="entry name" value="P-loop_NTPase"/>
</dbReference>
<dbReference type="Gene3D" id="3.40.50.300">
    <property type="entry name" value="P-loop containing nucleotide triphosphate hydrolases"/>
    <property type="match status" value="1"/>
</dbReference>
<dbReference type="RefSeq" id="WP_191703490.1">
    <property type="nucleotide sequence ID" value="NZ_JACSPW010000005.1"/>
</dbReference>
<evidence type="ECO:0000313" key="3">
    <source>
        <dbReference type="Proteomes" id="UP000600565"/>
    </source>
</evidence>
<dbReference type="PANTHER" id="PTHR30050">
    <property type="entry name" value="CHROMOSOMAL REPLICATION INITIATOR PROTEIN DNAA"/>
    <property type="match status" value="1"/>
</dbReference>
<feature type="domain" description="IstB-like ATP-binding" evidence="1">
    <location>
        <begin position="97"/>
        <end position="201"/>
    </location>
</feature>
<evidence type="ECO:0000259" key="1">
    <source>
        <dbReference type="Pfam" id="PF01695"/>
    </source>
</evidence>
<name>A0ABR8XLV0_9BACL</name>
<dbReference type="PANTHER" id="PTHR30050:SF4">
    <property type="entry name" value="ATP-BINDING PROTEIN RV3427C IN INSERTION SEQUENCE-RELATED"/>
    <property type="match status" value="1"/>
</dbReference>
<dbReference type="InterPro" id="IPR002611">
    <property type="entry name" value="IstB_ATP-bd"/>
</dbReference>
<keyword evidence="2" id="KW-0547">Nucleotide-binding</keyword>
<organism evidence="2 3">
    <name type="scientific">Solibacillus merdavium</name>
    <dbReference type="NCBI Taxonomy" id="2762218"/>
    <lineage>
        <taxon>Bacteria</taxon>
        <taxon>Bacillati</taxon>
        <taxon>Bacillota</taxon>
        <taxon>Bacilli</taxon>
        <taxon>Bacillales</taxon>
        <taxon>Caryophanaceae</taxon>
        <taxon>Solibacillus</taxon>
    </lineage>
</organism>
<protein>
    <submittedName>
        <fullName evidence="2">ATP-binding protein</fullName>
    </submittedName>
</protein>
<reference evidence="2 3" key="1">
    <citation type="submission" date="2020-08" db="EMBL/GenBank/DDBJ databases">
        <title>A Genomic Blueprint of the Chicken Gut Microbiome.</title>
        <authorList>
            <person name="Gilroy R."/>
            <person name="Ravi A."/>
            <person name="Getino M."/>
            <person name="Pursley I."/>
            <person name="Horton D.L."/>
            <person name="Alikhan N.-F."/>
            <person name="Baker D."/>
            <person name="Gharbi K."/>
            <person name="Hall N."/>
            <person name="Watson M."/>
            <person name="Adriaenssens E.M."/>
            <person name="Foster-Nyarko E."/>
            <person name="Jarju S."/>
            <person name="Secka A."/>
            <person name="Antonio M."/>
            <person name="Oren A."/>
            <person name="Chaudhuri R."/>
            <person name="La Ragione R.M."/>
            <person name="Hildebrand F."/>
            <person name="Pallen M.J."/>
        </authorList>
    </citation>
    <scope>NUCLEOTIDE SEQUENCE [LARGE SCALE GENOMIC DNA]</scope>
    <source>
        <strain evidence="2 3">Sa1YVA6</strain>
    </source>
</reference>
<keyword evidence="3" id="KW-1185">Reference proteome</keyword>
<keyword evidence="2" id="KW-0067">ATP-binding</keyword>
<dbReference type="EMBL" id="JACSPW010000005">
    <property type="protein sequence ID" value="MBD8032909.1"/>
    <property type="molecule type" value="Genomic_DNA"/>
</dbReference>
<dbReference type="Pfam" id="PF01695">
    <property type="entry name" value="IstB_IS21"/>
    <property type="match status" value="1"/>
</dbReference>
<sequence>MTCDGTGWLYLRKPNGYEFARYCDCAANIKIQRLIQSAKVPKDYEAVTINSFDINIYEYKKDQNIAAMAKRLCINYVRDFERFKMEEKGLYLHSEKRGSDKTRLAISLLNALIKQTKVEGFYITTKNLFDELRASFNEGTTQTILNKFMSVNVLVLDDLGVEKTSEWIESTFTQILDTRMNQKLVTIITSNLTQDQLDEIYISGRISSRIKKMTVPIQMPSEDIRAKLAKNANDDILRDLLF</sequence>
<proteinExistence type="predicted"/>
<evidence type="ECO:0000313" key="2">
    <source>
        <dbReference type="EMBL" id="MBD8032909.1"/>
    </source>
</evidence>